<protein>
    <submittedName>
        <fullName evidence="1">Uncharacterized protein</fullName>
    </submittedName>
</protein>
<dbReference type="SUPFAM" id="SSF56176">
    <property type="entry name" value="FAD-binding/transporter-associated domain-like"/>
    <property type="match status" value="1"/>
</dbReference>
<dbReference type="InterPro" id="IPR036318">
    <property type="entry name" value="FAD-bd_PCMH-like_sf"/>
</dbReference>
<sequence>MEWVIIAIRAHRSASWPKERAGGGAQGSSEPPPAPLILAFHVKLPQKMSLPFIKTESNIVKNEVPQKCRPDVRHRRVPQRRRLRPDAAEAHSLASDHVLDATMVDAKGRLLDRATMEEDLFWAIRGGGGRNFGIVLSWKLRLVPIPATVTVFTVHRSRNQSATNLLIKWQHVASSLPNDAFLRVVVPLYRVPASSPPWPTPSWSST</sequence>
<evidence type="ECO:0000313" key="1">
    <source>
        <dbReference type="EMBL" id="ABB47327.1"/>
    </source>
</evidence>
<dbReference type="GO" id="GO:0016491">
    <property type="term" value="F:oxidoreductase activity"/>
    <property type="evidence" value="ECO:0007669"/>
    <property type="project" value="UniProtKB-ARBA"/>
</dbReference>
<dbReference type="InterPro" id="IPR016169">
    <property type="entry name" value="FAD-bd_PCMH_sub2"/>
</dbReference>
<reference evidence="1" key="3">
    <citation type="submission" date="2006-07" db="EMBL/GenBank/DDBJ databases">
        <authorList>
            <person name="Buell R."/>
        </authorList>
    </citation>
    <scope>NUCLEOTIDE SEQUENCE</scope>
</reference>
<dbReference type="EMBL" id="DP000086">
    <property type="protein sequence ID" value="ABB47327.1"/>
    <property type="molecule type" value="Genomic_DNA"/>
</dbReference>
<dbReference type="GO" id="GO:0050660">
    <property type="term" value="F:flavin adenine dinucleotide binding"/>
    <property type="evidence" value="ECO:0007669"/>
    <property type="project" value="InterPro"/>
</dbReference>
<name>Q339F2_ORYSJ</name>
<dbReference type="AlphaFoldDB" id="Q339F2"/>
<organism evidence="1">
    <name type="scientific">Oryza sativa subsp. japonica</name>
    <name type="common">Rice</name>
    <dbReference type="NCBI Taxonomy" id="39947"/>
    <lineage>
        <taxon>Eukaryota</taxon>
        <taxon>Viridiplantae</taxon>
        <taxon>Streptophyta</taxon>
        <taxon>Embryophyta</taxon>
        <taxon>Tracheophyta</taxon>
        <taxon>Spermatophyta</taxon>
        <taxon>Magnoliopsida</taxon>
        <taxon>Liliopsida</taxon>
        <taxon>Poales</taxon>
        <taxon>Poaceae</taxon>
        <taxon>BOP clade</taxon>
        <taxon>Oryzoideae</taxon>
        <taxon>Oryzeae</taxon>
        <taxon>Oryzinae</taxon>
        <taxon>Oryza</taxon>
        <taxon>Oryza sativa</taxon>
    </lineage>
</organism>
<accession>Q339F2</accession>
<reference evidence="1" key="2">
    <citation type="submission" date="2003-05" db="EMBL/GenBank/DDBJ databases">
        <authorList>
            <person name="Buell C.R."/>
            <person name="Wing R.A."/>
            <person name="McCombie W.R."/>
            <person name="Messing J."/>
            <person name="Yuan Q."/>
            <person name="Ouyang S."/>
        </authorList>
    </citation>
    <scope>NUCLEOTIDE SEQUENCE</scope>
</reference>
<reference evidence="1" key="1">
    <citation type="journal article" date="2003" name="Science">
        <title>In-depth view of structure, activity, and evolution of rice chromosome 10.</title>
        <authorList>
            <consortium name="Rice Chromosome 10 Sequencing Consortium"/>
        </authorList>
    </citation>
    <scope>NUCLEOTIDE SEQUENCE [LARGE SCALE GENOMIC DNA]</scope>
</reference>
<dbReference type="Gene3D" id="3.40.462.20">
    <property type="match status" value="1"/>
</dbReference>
<gene>
    <name evidence="1" type="ordered locus">LOC_Os10g21690</name>
</gene>
<proteinExistence type="predicted"/>
<dbReference type="Gene3D" id="3.30.465.10">
    <property type="match status" value="1"/>
</dbReference>
<dbReference type="PANTHER" id="PTHR32448">
    <property type="entry name" value="OS08G0158400 PROTEIN"/>
    <property type="match status" value="1"/>
</dbReference>